<dbReference type="PANTHER" id="PTHR43065:SF29">
    <property type="entry name" value="SENSOR PROTEIN KINASE FLES"/>
    <property type="match status" value="1"/>
</dbReference>
<organism evidence="4 5">
    <name type="scientific">Petrimonas mucosa</name>
    <dbReference type="NCBI Taxonomy" id="1642646"/>
    <lineage>
        <taxon>Bacteria</taxon>
        <taxon>Pseudomonadati</taxon>
        <taxon>Bacteroidota</taxon>
        <taxon>Bacteroidia</taxon>
        <taxon>Bacteroidales</taxon>
        <taxon>Dysgonomonadaceae</taxon>
        <taxon>Petrimonas</taxon>
    </lineage>
</organism>
<dbReference type="AlphaFoldDB" id="A0A1G4G5E5"/>
<evidence type="ECO:0000256" key="2">
    <source>
        <dbReference type="ARBA" id="ARBA00012438"/>
    </source>
</evidence>
<dbReference type="InterPro" id="IPR003594">
    <property type="entry name" value="HATPase_dom"/>
</dbReference>
<evidence type="ECO:0000313" key="5">
    <source>
        <dbReference type="Proteomes" id="UP000178485"/>
    </source>
</evidence>
<sequence length="188" mass="20939">MVDLAMHMMDIVQNAIRANATRIDIGFLEESRKGTLTFTVSDNGSGMVPETVERVEDPFFTTRTTRRIGLGIPLLKMTSEQSGGSLRVVSLPGAGTVVEAVFRTDNPDCLPLGDLAGYLVLLLVANPDIHFSFSYRLDRDHFLIDTEEWVKQGFTDFSKKEMAPAVTEFIAENLKTVCRKRNSESFLC</sequence>
<accession>A0A1G4G5E5</accession>
<dbReference type="SUPFAM" id="SSF55874">
    <property type="entry name" value="ATPase domain of HSP90 chaperone/DNA topoisomerase II/histidine kinase"/>
    <property type="match status" value="1"/>
</dbReference>
<dbReference type="CDD" id="cd00075">
    <property type="entry name" value="HATPase"/>
    <property type="match status" value="1"/>
</dbReference>
<dbReference type="PANTHER" id="PTHR43065">
    <property type="entry name" value="SENSOR HISTIDINE KINASE"/>
    <property type="match status" value="1"/>
</dbReference>
<evidence type="ECO:0000259" key="3">
    <source>
        <dbReference type="PROSITE" id="PS50109"/>
    </source>
</evidence>
<dbReference type="EMBL" id="LT608328">
    <property type="protein sequence ID" value="SCM56382.1"/>
    <property type="molecule type" value="Genomic_DNA"/>
</dbReference>
<dbReference type="InterPro" id="IPR004358">
    <property type="entry name" value="Sig_transdc_His_kin-like_C"/>
</dbReference>
<dbReference type="PROSITE" id="PS50109">
    <property type="entry name" value="HIS_KIN"/>
    <property type="match status" value="1"/>
</dbReference>
<evidence type="ECO:0000256" key="1">
    <source>
        <dbReference type="ARBA" id="ARBA00000085"/>
    </source>
</evidence>
<dbReference type="STRING" id="1642646.ING2E5A_0852"/>
<gene>
    <name evidence="4" type="ORF">ING2E5A_0852</name>
</gene>
<dbReference type="EC" id="2.7.13.3" evidence="2"/>
<proteinExistence type="predicted"/>
<dbReference type="PRINTS" id="PR00344">
    <property type="entry name" value="BCTRLSENSOR"/>
</dbReference>
<dbReference type="SMART" id="SM00387">
    <property type="entry name" value="HATPase_c"/>
    <property type="match status" value="1"/>
</dbReference>
<reference evidence="4 5" key="1">
    <citation type="submission" date="2016-08" db="EMBL/GenBank/DDBJ databases">
        <authorList>
            <person name="Seilhamer J.J."/>
        </authorList>
    </citation>
    <scope>NUCLEOTIDE SEQUENCE [LARGE SCALE GENOMIC DNA]</scope>
    <source>
        <strain evidence="4">ING2-E5A</strain>
    </source>
</reference>
<dbReference type="InterPro" id="IPR036890">
    <property type="entry name" value="HATPase_C_sf"/>
</dbReference>
<feature type="domain" description="Histidine kinase" evidence="3">
    <location>
        <begin position="1"/>
        <end position="106"/>
    </location>
</feature>
<dbReference type="RefSeq" id="WP_071136309.1">
    <property type="nucleotide sequence ID" value="NZ_DUQN01000031.1"/>
</dbReference>
<evidence type="ECO:0000313" key="4">
    <source>
        <dbReference type="EMBL" id="SCM56382.1"/>
    </source>
</evidence>
<dbReference type="Pfam" id="PF02518">
    <property type="entry name" value="HATPase_c"/>
    <property type="match status" value="1"/>
</dbReference>
<dbReference type="InterPro" id="IPR005467">
    <property type="entry name" value="His_kinase_dom"/>
</dbReference>
<name>A0A1G4G5E5_9BACT</name>
<dbReference type="KEGG" id="pmuc:ING2E5A_0852"/>
<dbReference type="GO" id="GO:0004673">
    <property type="term" value="F:protein histidine kinase activity"/>
    <property type="evidence" value="ECO:0007669"/>
    <property type="project" value="UniProtKB-EC"/>
</dbReference>
<comment type="catalytic activity">
    <reaction evidence="1">
        <text>ATP + protein L-histidine = ADP + protein N-phospho-L-histidine.</text>
        <dbReference type="EC" id="2.7.13.3"/>
    </reaction>
</comment>
<keyword evidence="5" id="KW-1185">Reference proteome</keyword>
<dbReference type="Proteomes" id="UP000178485">
    <property type="component" value="Chromosome i"/>
</dbReference>
<dbReference type="Gene3D" id="3.30.565.10">
    <property type="entry name" value="Histidine kinase-like ATPase, C-terminal domain"/>
    <property type="match status" value="1"/>
</dbReference>
<protein>
    <recommendedName>
        <fullName evidence="2">histidine kinase</fullName>
        <ecNumber evidence="2">2.7.13.3</ecNumber>
    </recommendedName>
</protein>